<keyword evidence="6 9" id="KW-0255">Endonuclease</keyword>
<evidence type="ECO:0000256" key="6">
    <source>
        <dbReference type="ARBA" id="ARBA00022759"/>
    </source>
</evidence>
<dbReference type="eggNOG" id="COG0319">
    <property type="taxonomic scope" value="Bacteria"/>
</dbReference>
<accession>C6LCD3</accession>
<feature type="binding site" evidence="9">
    <location>
        <position position="131"/>
    </location>
    <ligand>
        <name>Zn(2+)</name>
        <dbReference type="ChEBI" id="CHEBI:29105"/>
        <note>catalytic</note>
    </ligand>
</feature>
<dbReference type="PANTHER" id="PTHR46986">
    <property type="entry name" value="ENDORIBONUCLEASE YBEY, CHLOROPLASTIC"/>
    <property type="match status" value="1"/>
</dbReference>
<keyword evidence="11" id="KW-1185">Reference proteome</keyword>
<evidence type="ECO:0000256" key="2">
    <source>
        <dbReference type="ARBA" id="ARBA00022517"/>
    </source>
</evidence>
<dbReference type="RefSeq" id="WP_006861075.1">
    <property type="nucleotide sequence ID" value="NZ_ACCL02000005.1"/>
</dbReference>
<dbReference type="GO" id="GO:0004521">
    <property type="term" value="F:RNA endonuclease activity"/>
    <property type="evidence" value="ECO:0007669"/>
    <property type="project" value="UniProtKB-UniRule"/>
</dbReference>
<comment type="subcellular location">
    <subcellularLocation>
        <location evidence="9">Cytoplasm</location>
    </subcellularLocation>
</comment>
<proteinExistence type="inferred from homology"/>
<dbReference type="AlphaFoldDB" id="C6LCD3"/>
<dbReference type="GO" id="GO:0005737">
    <property type="term" value="C:cytoplasm"/>
    <property type="evidence" value="ECO:0007669"/>
    <property type="project" value="UniProtKB-SubCell"/>
</dbReference>
<dbReference type="EC" id="3.1.-.-" evidence="9"/>
<gene>
    <name evidence="9 10" type="primary">ybeY</name>
    <name evidence="10" type="ORF">BRYFOR_06280</name>
</gene>
<dbReference type="Gene3D" id="3.40.390.30">
    <property type="entry name" value="Metalloproteases ('zincins'), catalytic domain"/>
    <property type="match status" value="1"/>
</dbReference>
<dbReference type="InterPro" id="IPR002036">
    <property type="entry name" value="YbeY"/>
</dbReference>
<sequence>MTIYMDKECSADLPFDWEDIAVKVVEAVLDYTDCPYEAEVSVTLTDDAEIRTINREQRGIDAATDVLSFPMVSYEIPGNFDFLEEEPADCFHPDSGELMLGDIVISVDHVYAQAEQYGHSLLREYAFLLAHSMFHLIGYDHMTEQEAAEMERKQEEVLERLNITRDL</sequence>
<keyword evidence="4 9" id="KW-0540">Nuclease</keyword>
<dbReference type="OrthoDB" id="9807740at2"/>
<keyword evidence="2 9" id="KW-0690">Ribosome biogenesis</keyword>
<keyword evidence="8 9" id="KW-0862">Zinc</keyword>
<protein>
    <recommendedName>
        <fullName evidence="9">Endoribonuclease YbeY</fullName>
        <ecNumber evidence="9">3.1.-.-</ecNumber>
    </recommendedName>
</protein>
<evidence type="ECO:0000256" key="1">
    <source>
        <dbReference type="ARBA" id="ARBA00010875"/>
    </source>
</evidence>
<dbReference type="GO" id="GO:0004222">
    <property type="term" value="F:metalloendopeptidase activity"/>
    <property type="evidence" value="ECO:0007669"/>
    <property type="project" value="InterPro"/>
</dbReference>
<organism evidence="10 11">
    <name type="scientific">Marvinbryantia formatexigens DSM 14469</name>
    <dbReference type="NCBI Taxonomy" id="478749"/>
    <lineage>
        <taxon>Bacteria</taxon>
        <taxon>Bacillati</taxon>
        <taxon>Bacillota</taxon>
        <taxon>Clostridia</taxon>
        <taxon>Lachnospirales</taxon>
        <taxon>Lachnospiraceae</taxon>
        <taxon>Marvinbryantia</taxon>
    </lineage>
</organism>
<keyword evidence="3 9" id="KW-0698">rRNA processing</keyword>
<dbReference type="EMBL" id="ACCL02000005">
    <property type="protein sequence ID" value="EET61597.1"/>
    <property type="molecule type" value="Genomic_DNA"/>
</dbReference>
<dbReference type="GO" id="GO:0008270">
    <property type="term" value="F:zinc ion binding"/>
    <property type="evidence" value="ECO:0007669"/>
    <property type="project" value="UniProtKB-UniRule"/>
</dbReference>
<evidence type="ECO:0000256" key="4">
    <source>
        <dbReference type="ARBA" id="ARBA00022722"/>
    </source>
</evidence>
<comment type="function">
    <text evidence="9">Single strand-specific metallo-endoribonuclease involved in late-stage 70S ribosome quality control and in maturation of the 3' terminus of the 16S rRNA.</text>
</comment>
<dbReference type="Pfam" id="PF02130">
    <property type="entry name" value="YbeY"/>
    <property type="match status" value="1"/>
</dbReference>
<dbReference type="PANTHER" id="PTHR46986:SF1">
    <property type="entry name" value="ENDORIBONUCLEASE YBEY, CHLOROPLASTIC"/>
    <property type="match status" value="1"/>
</dbReference>
<reference evidence="10" key="1">
    <citation type="submission" date="2009-07" db="EMBL/GenBank/DDBJ databases">
        <authorList>
            <person name="Weinstock G."/>
            <person name="Sodergren E."/>
            <person name="Clifton S."/>
            <person name="Fulton L."/>
            <person name="Fulton B."/>
            <person name="Courtney L."/>
            <person name="Fronick C."/>
            <person name="Harrison M."/>
            <person name="Strong C."/>
            <person name="Farmer C."/>
            <person name="Delahaunty K."/>
            <person name="Markovic C."/>
            <person name="Hall O."/>
            <person name="Minx P."/>
            <person name="Tomlinson C."/>
            <person name="Mitreva M."/>
            <person name="Nelson J."/>
            <person name="Hou S."/>
            <person name="Wollam A."/>
            <person name="Pepin K.H."/>
            <person name="Johnson M."/>
            <person name="Bhonagiri V."/>
            <person name="Nash W.E."/>
            <person name="Warren W."/>
            <person name="Chinwalla A."/>
            <person name="Mardis E.R."/>
            <person name="Wilson R.K."/>
        </authorList>
    </citation>
    <scope>NUCLEOTIDE SEQUENCE [LARGE SCALE GENOMIC DNA]</scope>
    <source>
        <strain evidence="10">DSM 14469</strain>
    </source>
</reference>
<evidence type="ECO:0000256" key="7">
    <source>
        <dbReference type="ARBA" id="ARBA00022801"/>
    </source>
</evidence>
<keyword evidence="7 9" id="KW-0378">Hydrolase</keyword>
<keyword evidence="9" id="KW-0963">Cytoplasm</keyword>
<evidence type="ECO:0000256" key="3">
    <source>
        <dbReference type="ARBA" id="ARBA00022552"/>
    </source>
</evidence>
<dbReference type="NCBIfam" id="TIGR00043">
    <property type="entry name" value="rRNA maturation RNase YbeY"/>
    <property type="match status" value="1"/>
</dbReference>
<name>C6LCD3_9FIRM</name>
<evidence type="ECO:0000256" key="5">
    <source>
        <dbReference type="ARBA" id="ARBA00022723"/>
    </source>
</evidence>
<evidence type="ECO:0000256" key="9">
    <source>
        <dbReference type="HAMAP-Rule" id="MF_00009"/>
    </source>
</evidence>
<comment type="caution">
    <text evidence="10">The sequence shown here is derived from an EMBL/GenBank/DDBJ whole genome shotgun (WGS) entry which is preliminary data.</text>
</comment>
<feature type="binding site" evidence="9">
    <location>
        <position position="141"/>
    </location>
    <ligand>
        <name>Zn(2+)</name>
        <dbReference type="ChEBI" id="CHEBI:29105"/>
        <note>catalytic</note>
    </ligand>
</feature>
<dbReference type="InterPro" id="IPR023091">
    <property type="entry name" value="MetalPrtase_cat_dom_sf_prd"/>
</dbReference>
<feature type="binding site" evidence="9">
    <location>
        <position position="135"/>
    </location>
    <ligand>
        <name>Zn(2+)</name>
        <dbReference type="ChEBI" id="CHEBI:29105"/>
        <note>catalytic</note>
    </ligand>
</feature>
<keyword evidence="5 9" id="KW-0479">Metal-binding</keyword>
<evidence type="ECO:0000256" key="8">
    <source>
        <dbReference type="ARBA" id="ARBA00022833"/>
    </source>
</evidence>
<dbReference type="STRING" id="168384.SAMN05660368_00171"/>
<dbReference type="HAMAP" id="MF_00009">
    <property type="entry name" value="Endoribonucl_YbeY"/>
    <property type="match status" value="1"/>
</dbReference>
<dbReference type="GO" id="GO:0006364">
    <property type="term" value="P:rRNA processing"/>
    <property type="evidence" value="ECO:0007669"/>
    <property type="project" value="UniProtKB-UniRule"/>
</dbReference>
<dbReference type="SUPFAM" id="SSF55486">
    <property type="entry name" value="Metalloproteases ('zincins'), catalytic domain"/>
    <property type="match status" value="1"/>
</dbReference>
<evidence type="ECO:0000313" key="11">
    <source>
        <dbReference type="Proteomes" id="UP000005561"/>
    </source>
</evidence>
<dbReference type="Proteomes" id="UP000005561">
    <property type="component" value="Unassembled WGS sequence"/>
</dbReference>
<comment type="cofactor">
    <cofactor evidence="9">
        <name>Zn(2+)</name>
        <dbReference type="ChEBI" id="CHEBI:29105"/>
    </cofactor>
    <text evidence="9">Binds 1 zinc ion.</text>
</comment>
<evidence type="ECO:0000313" key="10">
    <source>
        <dbReference type="EMBL" id="EET61597.1"/>
    </source>
</evidence>
<comment type="similarity">
    <text evidence="1 9">Belongs to the endoribonuclease YbeY family.</text>
</comment>